<evidence type="ECO:0000259" key="5">
    <source>
        <dbReference type="Pfam" id="PF03968"/>
    </source>
</evidence>
<dbReference type="GO" id="GO:0015920">
    <property type="term" value="P:lipopolysaccharide transport"/>
    <property type="evidence" value="ECO:0007669"/>
    <property type="project" value="InterPro"/>
</dbReference>
<dbReference type="Proteomes" id="UP000229757">
    <property type="component" value="Chromosome"/>
</dbReference>
<dbReference type="InterPro" id="IPR005653">
    <property type="entry name" value="OstA-like_N"/>
</dbReference>
<evidence type="ECO:0000256" key="1">
    <source>
        <dbReference type="ARBA" id="ARBA00022448"/>
    </source>
</evidence>
<dbReference type="KEGG" id="rfo:REIFOR_02388"/>
<keyword evidence="2 4" id="KW-0732">Signal</keyword>
<keyword evidence="1" id="KW-0813">Transport</keyword>
<dbReference type="OrthoDB" id="9795964at2"/>
<dbReference type="NCBIfam" id="TIGR03002">
    <property type="entry name" value="outer_YhbN_LptA"/>
    <property type="match status" value="1"/>
</dbReference>
<dbReference type="GO" id="GO:0009279">
    <property type="term" value="C:cell outer membrane"/>
    <property type="evidence" value="ECO:0007669"/>
    <property type="project" value="TreeGrafter"/>
</dbReference>
<evidence type="ECO:0000256" key="4">
    <source>
        <dbReference type="SAM" id="SignalP"/>
    </source>
</evidence>
<dbReference type="GO" id="GO:0001530">
    <property type="term" value="F:lipopolysaccharide binding"/>
    <property type="evidence" value="ECO:0007669"/>
    <property type="project" value="InterPro"/>
</dbReference>
<sequence>MNRRKKTALLMLVSLCAASLALATPEDRNKPITGKADTNTMDANSGKTVLIGQVVITQGALIIYADKVTIETDPVSDQLSYLLAEGKPVRLFDQPVADGEMVQVQGLRVEFFPNENKIITLGQAQVTQVGNKAEGERIIYLTDTGVMTIESERAITGQPGGKQAELLIQPEAVN</sequence>
<dbReference type="PANTHER" id="PTHR36504:SF1">
    <property type="entry name" value="LIPOPOLYSACCHARIDE EXPORT SYSTEM PROTEIN LPTA"/>
    <property type="match status" value="1"/>
</dbReference>
<keyword evidence="7" id="KW-1185">Reference proteome</keyword>
<dbReference type="EMBL" id="CP011797">
    <property type="protein sequence ID" value="ATX77513.1"/>
    <property type="molecule type" value="Genomic_DNA"/>
</dbReference>
<evidence type="ECO:0000256" key="3">
    <source>
        <dbReference type="ARBA" id="ARBA00022764"/>
    </source>
</evidence>
<dbReference type="Pfam" id="PF03968">
    <property type="entry name" value="LptD_N"/>
    <property type="match status" value="1"/>
</dbReference>
<feature type="signal peptide" evidence="4">
    <location>
        <begin position="1"/>
        <end position="23"/>
    </location>
</feature>
<dbReference type="InterPro" id="IPR014340">
    <property type="entry name" value="LptA"/>
</dbReference>
<name>A0A2K8KS29_9GAMM</name>
<dbReference type="GO" id="GO:0030288">
    <property type="term" value="C:outer membrane-bounded periplasmic space"/>
    <property type="evidence" value="ECO:0007669"/>
    <property type="project" value="TreeGrafter"/>
</dbReference>
<dbReference type="InterPro" id="IPR052037">
    <property type="entry name" value="LPS_export_LptA"/>
</dbReference>
<evidence type="ECO:0000256" key="2">
    <source>
        <dbReference type="ARBA" id="ARBA00022729"/>
    </source>
</evidence>
<organism evidence="6 7">
    <name type="scientific">Reinekea forsetii</name>
    <dbReference type="NCBI Taxonomy" id="1336806"/>
    <lineage>
        <taxon>Bacteria</taxon>
        <taxon>Pseudomonadati</taxon>
        <taxon>Pseudomonadota</taxon>
        <taxon>Gammaproteobacteria</taxon>
        <taxon>Oceanospirillales</taxon>
        <taxon>Saccharospirillaceae</taxon>
        <taxon>Reinekea</taxon>
    </lineage>
</organism>
<protein>
    <submittedName>
        <fullName evidence="6">LptA, protein essential for LPS transport across the periplasm</fullName>
    </submittedName>
</protein>
<feature type="chain" id="PRO_5015004729" evidence="4">
    <location>
        <begin position="24"/>
        <end position="174"/>
    </location>
</feature>
<dbReference type="PANTHER" id="PTHR36504">
    <property type="entry name" value="LIPOPOLYSACCHARIDE EXPORT SYSTEM PROTEIN LPTA"/>
    <property type="match status" value="1"/>
</dbReference>
<proteinExistence type="predicted"/>
<feature type="domain" description="Organic solvent tolerance-like N-terminal" evidence="5">
    <location>
        <begin position="35"/>
        <end position="145"/>
    </location>
</feature>
<dbReference type="RefSeq" id="WP_100257768.1">
    <property type="nucleotide sequence ID" value="NZ_CP011797.1"/>
</dbReference>
<accession>A0A2K8KS29</accession>
<evidence type="ECO:0000313" key="6">
    <source>
        <dbReference type="EMBL" id="ATX77513.1"/>
    </source>
</evidence>
<reference evidence="6 7" key="1">
    <citation type="journal article" date="2017" name="Environ. Microbiol.">
        <title>Genomic and physiological analyses of 'Reinekea forsetii' reveal a versatile opportunistic lifestyle during spring algae blooms.</title>
        <authorList>
            <person name="Avci B."/>
            <person name="Hahnke R.L."/>
            <person name="Chafee M."/>
            <person name="Fischer T."/>
            <person name="Gruber-Vodicka H."/>
            <person name="Tegetmeyer H.E."/>
            <person name="Harder J."/>
            <person name="Fuchs B.M."/>
            <person name="Amann R.I."/>
            <person name="Teeling H."/>
        </authorList>
    </citation>
    <scope>NUCLEOTIDE SEQUENCE [LARGE SCALE GENOMIC DNA]</scope>
    <source>
        <strain evidence="6 7">Hel1_31_D35</strain>
    </source>
</reference>
<keyword evidence="3" id="KW-0574">Periplasm</keyword>
<evidence type="ECO:0000313" key="7">
    <source>
        <dbReference type="Proteomes" id="UP000229757"/>
    </source>
</evidence>
<gene>
    <name evidence="6" type="primary">lptA</name>
    <name evidence="6" type="ORF">REIFOR_02388</name>
</gene>
<dbReference type="Gene3D" id="2.60.450.10">
    <property type="entry name" value="Lipopolysaccharide (LPS) transport protein A like domain"/>
    <property type="match status" value="1"/>
</dbReference>
<dbReference type="GO" id="GO:0017089">
    <property type="term" value="F:glycolipid transfer activity"/>
    <property type="evidence" value="ECO:0007669"/>
    <property type="project" value="TreeGrafter"/>
</dbReference>
<dbReference type="AlphaFoldDB" id="A0A2K8KS29"/>